<evidence type="ECO:0000313" key="5">
    <source>
        <dbReference type="Proteomes" id="UP000306585"/>
    </source>
</evidence>
<dbReference type="SUPFAM" id="SSF56752">
    <property type="entry name" value="D-aminoacid aminotransferase-like PLP-dependent enzymes"/>
    <property type="match status" value="1"/>
</dbReference>
<gene>
    <name evidence="4" type="ORF">FEF65_06770</name>
</gene>
<name>A0A5R9GNP3_9PROT</name>
<dbReference type="PANTHER" id="PTHR42743">
    <property type="entry name" value="AMINO-ACID AMINOTRANSFERASE"/>
    <property type="match status" value="1"/>
</dbReference>
<dbReference type="PANTHER" id="PTHR42743:SF10">
    <property type="entry name" value="D-ALANINE AMINOTRANSFERASE"/>
    <property type="match status" value="1"/>
</dbReference>
<dbReference type="Proteomes" id="UP000306585">
    <property type="component" value="Unassembled WGS sequence"/>
</dbReference>
<evidence type="ECO:0000256" key="1">
    <source>
        <dbReference type="ARBA" id="ARBA00001933"/>
    </source>
</evidence>
<sequence>MPLTAWVNGHFVPLEQAVVHIEDRGFQFADGVYEVIACFSGAFLDLDAHLSRLQRSCDAVAIRLPRPMGEIEQLIAEVYARNPFPHAMIYIQITRGISPRSHHPAEPIEPTLVITARELPEPGQEKIEKGAYAITLRDMRWQRCDIKSIALLASVLGELEAARAGADECFWLDEHGHMLEGCASNCLAVIDGVLVTHPLDHHILDGMSRRMTLRLAVSHGIAIEQRPWQLNEPGLSECMMCSTTDAIMPVCRVDEQIIGSGHPGPVATSLRQWMLEEFEQLRTGATQQP</sequence>
<dbReference type="Pfam" id="PF01063">
    <property type="entry name" value="Aminotran_4"/>
    <property type="match status" value="1"/>
</dbReference>
<proteinExistence type="inferred from homology"/>
<comment type="caution">
    <text evidence="4">The sequence shown here is derived from an EMBL/GenBank/DDBJ whole genome shotgun (WGS) entry which is preliminary data.</text>
</comment>
<evidence type="ECO:0000256" key="3">
    <source>
        <dbReference type="ARBA" id="ARBA00022898"/>
    </source>
</evidence>
<dbReference type="GO" id="GO:0005829">
    <property type="term" value="C:cytosol"/>
    <property type="evidence" value="ECO:0007669"/>
    <property type="project" value="TreeGrafter"/>
</dbReference>
<dbReference type="FunFam" id="3.20.10.10:FF:000002">
    <property type="entry name" value="D-alanine aminotransferase"/>
    <property type="match status" value="1"/>
</dbReference>
<dbReference type="InterPro" id="IPR001544">
    <property type="entry name" value="Aminotrans_IV"/>
</dbReference>
<accession>A0A5R9GNP3</accession>
<keyword evidence="3" id="KW-0663">Pyridoxal phosphate</keyword>
<dbReference type="InterPro" id="IPR043131">
    <property type="entry name" value="BCAT-like_N"/>
</dbReference>
<dbReference type="InterPro" id="IPR050571">
    <property type="entry name" value="Class-IV_PLP-Dep_Aminotrnsfr"/>
</dbReference>
<protein>
    <recommendedName>
        <fullName evidence="6">D-amino acid aminotransferase</fullName>
    </recommendedName>
</protein>
<dbReference type="Gene3D" id="3.20.10.10">
    <property type="entry name" value="D-amino Acid Aminotransferase, subunit A, domain 2"/>
    <property type="match status" value="1"/>
</dbReference>
<comment type="similarity">
    <text evidence="2">Belongs to the class-IV pyridoxal-phosphate-dependent aminotransferase family.</text>
</comment>
<dbReference type="AlphaFoldDB" id="A0A5R9GNP3"/>
<reference evidence="4 5" key="1">
    <citation type="journal article" date="2019" name="Appl. Environ. Microbiol.">
        <title>Environmental Evidence and Genomic Insight of Iron-oxidizing Bacteria Preference Towards More Corrosion Resistant Stainless Steel at Higher Salinities.</title>
        <authorList>
            <person name="Garrison C.E."/>
            <person name="Price K.A."/>
            <person name="Field E.K."/>
        </authorList>
    </citation>
    <scope>NUCLEOTIDE SEQUENCE [LARGE SCALE GENOMIC DNA]</scope>
    <source>
        <strain evidence="4 5">P3</strain>
    </source>
</reference>
<organism evidence="4 5">
    <name type="scientific">Mariprofundus erugo</name>
    <dbReference type="NCBI Taxonomy" id="2528639"/>
    <lineage>
        <taxon>Bacteria</taxon>
        <taxon>Pseudomonadati</taxon>
        <taxon>Pseudomonadota</taxon>
        <taxon>Candidatius Mariprofundia</taxon>
        <taxon>Mariprofundales</taxon>
        <taxon>Mariprofundaceae</taxon>
        <taxon>Mariprofundus</taxon>
    </lineage>
</organism>
<dbReference type="EMBL" id="VBRY01000005">
    <property type="protein sequence ID" value="TLS67610.1"/>
    <property type="molecule type" value="Genomic_DNA"/>
</dbReference>
<dbReference type="InterPro" id="IPR043132">
    <property type="entry name" value="BCAT-like_C"/>
</dbReference>
<evidence type="ECO:0000256" key="2">
    <source>
        <dbReference type="ARBA" id="ARBA00009320"/>
    </source>
</evidence>
<evidence type="ECO:0000313" key="4">
    <source>
        <dbReference type="EMBL" id="TLS67610.1"/>
    </source>
</evidence>
<evidence type="ECO:0008006" key="6">
    <source>
        <dbReference type="Google" id="ProtNLM"/>
    </source>
</evidence>
<dbReference type="GO" id="GO:0046394">
    <property type="term" value="P:carboxylic acid biosynthetic process"/>
    <property type="evidence" value="ECO:0007669"/>
    <property type="project" value="UniProtKB-ARBA"/>
</dbReference>
<keyword evidence="5" id="KW-1185">Reference proteome</keyword>
<comment type="cofactor">
    <cofactor evidence="1">
        <name>pyridoxal 5'-phosphate</name>
        <dbReference type="ChEBI" id="CHEBI:597326"/>
    </cofactor>
</comment>
<dbReference type="GO" id="GO:0003824">
    <property type="term" value="F:catalytic activity"/>
    <property type="evidence" value="ECO:0007669"/>
    <property type="project" value="InterPro"/>
</dbReference>
<dbReference type="Gene3D" id="3.30.470.10">
    <property type="match status" value="1"/>
</dbReference>
<dbReference type="GO" id="GO:0008652">
    <property type="term" value="P:amino acid biosynthetic process"/>
    <property type="evidence" value="ECO:0007669"/>
    <property type="project" value="UniProtKB-ARBA"/>
</dbReference>
<dbReference type="RefSeq" id="WP_138239043.1">
    <property type="nucleotide sequence ID" value="NZ_VBRY01000005.1"/>
</dbReference>
<dbReference type="InterPro" id="IPR036038">
    <property type="entry name" value="Aminotransferase-like"/>
</dbReference>